<keyword evidence="2 4" id="KW-0442">Lipid degradation</keyword>
<keyword evidence="3 4" id="KW-0443">Lipid metabolism</keyword>
<dbReference type="GO" id="GO:0006631">
    <property type="term" value="P:fatty acid metabolic process"/>
    <property type="evidence" value="ECO:0007669"/>
    <property type="project" value="TreeGrafter"/>
</dbReference>
<feature type="region of interest" description="Disordered" evidence="5">
    <location>
        <begin position="457"/>
        <end position="488"/>
    </location>
</feature>
<evidence type="ECO:0000256" key="4">
    <source>
        <dbReference type="PROSITE-ProRule" id="PRU01161"/>
    </source>
</evidence>
<dbReference type="PROSITE" id="PS51635">
    <property type="entry name" value="PNPLA"/>
    <property type="match status" value="1"/>
</dbReference>
<feature type="short sequence motif" description="GXSXG" evidence="4">
    <location>
        <begin position="652"/>
        <end position="656"/>
    </location>
</feature>
<gene>
    <name evidence="8" type="ORF">ASEP1449_LOCUS19285</name>
</gene>
<reference evidence="8" key="1">
    <citation type="submission" date="2021-01" db="EMBL/GenBank/DDBJ databases">
        <authorList>
            <person name="Corre E."/>
            <person name="Pelletier E."/>
            <person name="Niang G."/>
            <person name="Scheremetjew M."/>
            <person name="Finn R."/>
            <person name="Kale V."/>
            <person name="Holt S."/>
            <person name="Cochrane G."/>
            <person name="Meng A."/>
            <person name="Brown T."/>
            <person name="Cohen L."/>
        </authorList>
    </citation>
    <scope>NUCLEOTIDE SEQUENCE</scope>
    <source>
        <strain evidence="8">CCMP2084</strain>
    </source>
</reference>
<dbReference type="InterPro" id="IPR016035">
    <property type="entry name" value="Acyl_Trfase/lysoPLipase"/>
</dbReference>
<dbReference type="PANTHER" id="PTHR24185">
    <property type="entry name" value="CALCIUM-INDEPENDENT PHOSPHOLIPASE A2-GAMMA"/>
    <property type="match status" value="1"/>
</dbReference>
<dbReference type="InterPro" id="IPR002641">
    <property type="entry name" value="PNPLA_dom"/>
</dbReference>
<dbReference type="GO" id="GO:0016020">
    <property type="term" value="C:membrane"/>
    <property type="evidence" value="ECO:0007669"/>
    <property type="project" value="TreeGrafter"/>
</dbReference>
<proteinExistence type="predicted"/>
<feature type="active site" description="Nucleophile" evidence="4">
    <location>
        <position position="654"/>
    </location>
</feature>
<dbReference type="SUPFAM" id="SSF52151">
    <property type="entry name" value="FabD/lysophospholipase-like"/>
    <property type="match status" value="1"/>
</dbReference>
<dbReference type="EMBL" id="HBHQ01028446">
    <property type="protein sequence ID" value="CAD9827451.1"/>
    <property type="molecule type" value="Transcribed_RNA"/>
</dbReference>
<evidence type="ECO:0000256" key="6">
    <source>
        <dbReference type="SAM" id="SignalP"/>
    </source>
</evidence>
<evidence type="ECO:0000256" key="5">
    <source>
        <dbReference type="SAM" id="MobiDB-lite"/>
    </source>
</evidence>
<name>A0A7S2UTD1_9STRA</name>
<dbReference type="Gene3D" id="3.40.1090.10">
    <property type="entry name" value="Cytosolic phospholipase A2 catalytic domain"/>
    <property type="match status" value="1"/>
</dbReference>
<feature type="region of interest" description="Disordered" evidence="5">
    <location>
        <begin position="88"/>
        <end position="115"/>
    </location>
</feature>
<evidence type="ECO:0000256" key="1">
    <source>
        <dbReference type="ARBA" id="ARBA00022801"/>
    </source>
</evidence>
<feature type="domain" description="PNPLA" evidence="7">
    <location>
        <begin position="615"/>
        <end position="855"/>
    </location>
</feature>
<dbReference type="GO" id="GO:0016042">
    <property type="term" value="P:lipid catabolic process"/>
    <property type="evidence" value="ECO:0007669"/>
    <property type="project" value="UniProtKB-UniRule"/>
</dbReference>
<evidence type="ECO:0000259" key="7">
    <source>
        <dbReference type="PROSITE" id="PS51635"/>
    </source>
</evidence>
<dbReference type="Pfam" id="PF01734">
    <property type="entry name" value="Patatin"/>
    <property type="match status" value="1"/>
</dbReference>
<evidence type="ECO:0000313" key="8">
    <source>
        <dbReference type="EMBL" id="CAD9827451.1"/>
    </source>
</evidence>
<feature type="active site" description="Proton acceptor" evidence="4">
    <location>
        <position position="842"/>
    </location>
</feature>
<dbReference type="PANTHER" id="PTHR24185:SF1">
    <property type="entry name" value="CALCIUM-INDEPENDENT PHOSPHOLIPASE A2-GAMMA"/>
    <property type="match status" value="1"/>
</dbReference>
<evidence type="ECO:0000256" key="2">
    <source>
        <dbReference type="ARBA" id="ARBA00022963"/>
    </source>
</evidence>
<accession>A0A7S2UTD1</accession>
<protein>
    <recommendedName>
        <fullName evidence="7">PNPLA domain-containing protein</fullName>
    </recommendedName>
</protein>
<feature type="chain" id="PRO_5031494490" description="PNPLA domain-containing protein" evidence="6">
    <location>
        <begin position="34"/>
        <end position="993"/>
    </location>
</feature>
<sequence>MSPMIKTSKPKNNGMLCLVGLCVVLTWKEGCSGFIATHPGRRQVVRNRQIPNHVKSNTKQHNGNTRSRLPLLQATRIPINSSELTNASITGTIHNRDEDDDDELYSTSSASSSSMAERLVANDTNSNMIDGDSSNKSSSIFDWAPSMGSFLLQRKQEEELELETTGTKEEPKKSKPVPKKTSFGTGRVEIIDMTLHNATANATTNNVPLTKPRPARVTKPLSPEEKELAKELDQALVALPGTRAEIMKEIKVLPMAPLPSRAAAAAATEVKKSIVRKRPWFFSQSEKTRDESHQPGWELLRNLDQNSDKIARDMQHLAVSIASNVDSTDKWRLFCNDGGGLSPLLECIREGANSVAEGRQTEVDADGNVLVDDLMQIPPQEEESFLAACTACRALRDICALSPSISAVITEGILRADAASAMRVPNSNPEAKAWLSGGYISNLVTLLRHANEAEVLQTRRQSGRREGKHFRRREMVARRKSRRNRKQARHRSALYIVQLLLAMTLASDAAVNTLRSTVDLKDAVLACSSYGRLQRTRRWIRYPVEVLKRIFLSNRSDVAKFKSRSEVSQRPFIAAARVGDDLTGKVQGASNQVLAAIGHNQWVPKIPGQKGLRILCLDGGGTRGITAITTLRSIVNAMGGIEVCDSFDIIAGTSTGAIIAFLVGLRRETSVQARKRYNALIKRIFVKSALSTPMLLFTTAAYDEGGFMEVMQEILGDTSMLDSRADPSVPLVFAVSSKMSTPTQLCLFRNYNYGGGELPDTFVTDPENARNELGLQPDKFNVPSSPAPMGTRKAAGLCPPRGGDGSRHPGSFRIKQKVALRATTAAPTVFKPVMLGGDLYCDGGIVASNPTAVAIHEARALFPDIPIEMVVSCGTGGFLTEKTAPKIGWDGIIAQIVQSATDGEQTHYVLEDILGQGGTAQLGRSSVSQTRYYRLNPTIGMPDDFPIDGTDPERLEELSKITSQFMEQPEQKRKLKEIGDILKGKRGWWGKFT</sequence>
<feature type="short sequence motif" description="GXGXXG" evidence="4">
    <location>
        <begin position="619"/>
        <end position="624"/>
    </location>
</feature>
<dbReference type="GO" id="GO:0004620">
    <property type="term" value="F:phospholipase activity"/>
    <property type="evidence" value="ECO:0007669"/>
    <property type="project" value="TreeGrafter"/>
</dbReference>
<keyword evidence="6" id="KW-0732">Signal</keyword>
<dbReference type="AlphaFoldDB" id="A0A7S2UTD1"/>
<evidence type="ECO:0000256" key="3">
    <source>
        <dbReference type="ARBA" id="ARBA00023098"/>
    </source>
</evidence>
<feature type="signal peptide" evidence="6">
    <location>
        <begin position="1"/>
        <end position="33"/>
    </location>
</feature>
<feature type="short sequence motif" description="DGA/G" evidence="4">
    <location>
        <begin position="842"/>
        <end position="844"/>
    </location>
</feature>
<feature type="region of interest" description="Disordered" evidence="5">
    <location>
        <begin position="159"/>
        <end position="182"/>
    </location>
</feature>
<organism evidence="8">
    <name type="scientific">Attheya septentrionalis</name>
    <dbReference type="NCBI Taxonomy" id="420275"/>
    <lineage>
        <taxon>Eukaryota</taxon>
        <taxon>Sar</taxon>
        <taxon>Stramenopiles</taxon>
        <taxon>Ochrophyta</taxon>
        <taxon>Bacillariophyta</taxon>
        <taxon>Coscinodiscophyceae</taxon>
        <taxon>Chaetocerotophycidae</taxon>
        <taxon>Chaetocerotales</taxon>
        <taxon>Attheyaceae</taxon>
        <taxon>Attheya</taxon>
    </lineage>
</organism>
<keyword evidence="1 4" id="KW-0378">Hydrolase</keyword>
<feature type="compositionally biased region" description="Basic residues" evidence="5">
    <location>
        <begin position="466"/>
        <end position="488"/>
    </location>
</feature>